<dbReference type="OrthoDB" id="419369at2759"/>
<comment type="caution">
    <text evidence="2">The sequence shown here is derived from an EMBL/GenBank/DDBJ whole genome shotgun (WGS) entry which is preliminary data.</text>
</comment>
<accession>A0A812Y6P6</accession>
<feature type="region of interest" description="Disordered" evidence="1">
    <location>
        <begin position="456"/>
        <end position="478"/>
    </location>
</feature>
<proteinExistence type="predicted"/>
<feature type="region of interest" description="Disordered" evidence="1">
    <location>
        <begin position="118"/>
        <end position="165"/>
    </location>
</feature>
<evidence type="ECO:0000256" key="1">
    <source>
        <dbReference type="SAM" id="MobiDB-lite"/>
    </source>
</evidence>
<evidence type="ECO:0000313" key="3">
    <source>
        <dbReference type="Proteomes" id="UP000649617"/>
    </source>
</evidence>
<keyword evidence="3" id="KW-1185">Reference proteome</keyword>
<feature type="compositionally biased region" description="Basic and acidic residues" evidence="1">
    <location>
        <begin position="76"/>
        <end position="87"/>
    </location>
</feature>
<protein>
    <submittedName>
        <fullName evidence="2">Uncharacterized protein</fullName>
    </submittedName>
</protein>
<reference evidence="2" key="1">
    <citation type="submission" date="2021-02" db="EMBL/GenBank/DDBJ databases">
        <authorList>
            <person name="Dougan E. K."/>
            <person name="Rhodes N."/>
            <person name="Thang M."/>
            <person name="Chan C."/>
        </authorList>
    </citation>
    <scope>NUCLEOTIDE SEQUENCE</scope>
</reference>
<evidence type="ECO:0000313" key="2">
    <source>
        <dbReference type="EMBL" id="CAE7768114.1"/>
    </source>
</evidence>
<feature type="region of interest" description="Disordered" evidence="1">
    <location>
        <begin position="67"/>
        <end position="92"/>
    </location>
</feature>
<gene>
    <name evidence="2" type="ORF">SPIL2461_LOCUS22566</name>
</gene>
<sequence>MERASTLPSRAWSCAALHKGASYMVGQAVKEEPVQSLENRLSGMSRDELLQQAREATQAIRMLQEEGSSMAPPVEAPHEEAFPRQPEDEADDRDTMLKNALMENARLKAALEAKAYQVPLPSTPKTPRARASPLESASSSDKATPAPSSVPSPCPSQPTPSVKRAVADVKSEAEIAEQLRHVDQHKLVERYDLSDKELSYRAVDARLRRLCERKVKTRKLAVPEWVHEEWKNLDRRETLHLSLVEALKAHGTQASAEVRKLVKAKFIQRVTIRVRGKEKMIKGLWCTEEKMRTELKYSKTLIAKIVAYCRKFPLSLVRPFKYDESISEYFVETEETETLRASEMTEVSQHEQFEDCKEGNDAFDGAKADFQTMQMRGPGKPDAAKPANPADEAIEDCKTFITAIGNKQSTLASWLSQLDGPSSANVEKFKIMLVSTNEILEECAEDMAQHLQDVESMPKGGSVSHTLPGFRMPLQRRS</sequence>
<dbReference type="EMBL" id="CAJNIZ010047449">
    <property type="protein sequence ID" value="CAE7768114.1"/>
    <property type="molecule type" value="Genomic_DNA"/>
</dbReference>
<feature type="compositionally biased region" description="Pro residues" evidence="1">
    <location>
        <begin position="148"/>
        <end position="158"/>
    </location>
</feature>
<name>A0A812Y6P6_SYMPI</name>
<dbReference type="AlphaFoldDB" id="A0A812Y6P6"/>
<dbReference type="Proteomes" id="UP000649617">
    <property type="component" value="Unassembled WGS sequence"/>
</dbReference>
<organism evidence="2 3">
    <name type="scientific">Symbiodinium pilosum</name>
    <name type="common">Dinoflagellate</name>
    <dbReference type="NCBI Taxonomy" id="2952"/>
    <lineage>
        <taxon>Eukaryota</taxon>
        <taxon>Sar</taxon>
        <taxon>Alveolata</taxon>
        <taxon>Dinophyceae</taxon>
        <taxon>Suessiales</taxon>
        <taxon>Symbiodiniaceae</taxon>
        <taxon>Symbiodinium</taxon>
    </lineage>
</organism>